<dbReference type="EMBL" id="SRYV01000006">
    <property type="protein sequence ID" value="TGY15977.1"/>
    <property type="molecule type" value="Genomic_DNA"/>
</dbReference>
<feature type="binding site" evidence="7">
    <location>
        <position position="142"/>
    </location>
    <ligand>
        <name>Zn(2+)</name>
        <dbReference type="ChEBI" id="CHEBI:29105"/>
    </ligand>
</feature>
<accession>A0A4S2BLZ0</accession>
<dbReference type="GO" id="GO:0045892">
    <property type="term" value="P:negative regulation of DNA-templated transcription"/>
    <property type="evidence" value="ECO:0007669"/>
    <property type="project" value="TreeGrafter"/>
</dbReference>
<keyword evidence="7" id="KW-0479">Metal-binding</keyword>
<dbReference type="AlphaFoldDB" id="A0A4S2BLZ0"/>
<evidence type="ECO:0000313" key="9">
    <source>
        <dbReference type="Proteomes" id="UP000309117"/>
    </source>
</evidence>
<dbReference type="InterPro" id="IPR002481">
    <property type="entry name" value="FUR"/>
</dbReference>
<keyword evidence="6" id="KW-0804">Transcription</keyword>
<dbReference type="PANTHER" id="PTHR33202:SF8">
    <property type="entry name" value="PEROXIDE-RESPONSIVE REPRESSOR PERR"/>
    <property type="match status" value="1"/>
</dbReference>
<evidence type="ECO:0000256" key="2">
    <source>
        <dbReference type="ARBA" id="ARBA00022491"/>
    </source>
</evidence>
<feature type="binding site" evidence="7">
    <location>
        <position position="98"/>
    </location>
    <ligand>
        <name>Zn(2+)</name>
        <dbReference type="ChEBI" id="CHEBI:29105"/>
    </ligand>
</feature>
<evidence type="ECO:0000256" key="3">
    <source>
        <dbReference type="ARBA" id="ARBA00022833"/>
    </source>
</evidence>
<dbReference type="InterPro" id="IPR036388">
    <property type="entry name" value="WH-like_DNA-bd_sf"/>
</dbReference>
<dbReference type="InterPro" id="IPR036390">
    <property type="entry name" value="WH_DNA-bd_sf"/>
</dbReference>
<dbReference type="GO" id="GO:0000976">
    <property type="term" value="F:transcription cis-regulatory region binding"/>
    <property type="evidence" value="ECO:0007669"/>
    <property type="project" value="TreeGrafter"/>
</dbReference>
<comment type="cofactor">
    <cofactor evidence="7">
        <name>Zn(2+)</name>
        <dbReference type="ChEBI" id="CHEBI:29105"/>
    </cofactor>
    <text evidence="7">Binds 1 zinc ion per subunit.</text>
</comment>
<organism evidence="8 9">
    <name type="scientific">Lactobacillus intestinalis</name>
    <dbReference type="NCBI Taxonomy" id="151781"/>
    <lineage>
        <taxon>Bacteria</taxon>
        <taxon>Bacillati</taxon>
        <taxon>Bacillota</taxon>
        <taxon>Bacilli</taxon>
        <taxon>Lactobacillales</taxon>
        <taxon>Lactobacillaceae</taxon>
        <taxon>Lactobacillus</taxon>
    </lineage>
</organism>
<feature type="binding site" evidence="7">
    <location>
        <position position="139"/>
    </location>
    <ligand>
        <name>Zn(2+)</name>
        <dbReference type="ChEBI" id="CHEBI:29105"/>
    </ligand>
</feature>
<evidence type="ECO:0000256" key="5">
    <source>
        <dbReference type="ARBA" id="ARBA00023125"/>
    </source>
</evidence>
<evidence type="ECO:0000256" key="7">
    <source>
        <dbReference type="PIRSR" id="PIRSR602481-1"/>
    </source>
</evidence>
<dbReference type="InterPro" id="IPR043135">
    <property type="entry name" value="Fur_C"/>
</dbReference>
<evidence type="ECO:0000256" key="4">
    <source>
        <dbReference type="ARBA" id="ARBA00023015"/>
    </source>
</evidence>
<dbReference type="Gene3D" id="3.30.1490.190">
    <property type="match status" value="1"/>
</dbReference>
<name>A0A4S2BLZ0_9LACO</name>
<dbReference type="Gene3D" id="1.10.10.10">
    <property type="entry name" value="Winged helix-like DNA-binding domain superfamily/Winged helix DNA-binding domain"/>
    <property type="match status" value="1"/>
</dbReference>
<dbReference type="CDD" id="cd07153">
    <property type="entry name" value="Fur_like"/>
    <property type="match status" value="1"/>
</dbReference>
<reference evidence="8 9" key="1">
    <citation type="submission" date="2019-04" db="EMBL/GenBank/DDBJ databases">
        <title>Microbes associate with the intestines of laboratory mice.</title>
        <authorList>
            <person name="Navarre W."/>
            <person name="Wong E."/>
            <person name="Huang K."/>
            <person name="Tropini C."/>
            <person name="Ng K."/>
            <person name="Yu B."/>
        </authorList>
    </citation>
    <scope>NUCLEOTIDE SEQUENCE [LARGE SCALE GENOMIC DNA]</scope>
    <source>
        <strain evidence="8 9">NM61_E11</strain>
    </source>
</reference>
<keyword evidence="3 7" id="KW-0862">Zinc</keyword>
<dbReference type="Proteomes" id="UP000309117">
    <property type="component" value="Unassembled WGS sequence"/>
</dbReference>
<comment type="caution">
    <text evidence="8">The sequence shown here is derived from an EMBL/GenBank/DDBJ whole genome shotgun (WGS) entry which is preliminary data.</text>
</comment>
<keyword evidence="2" id="KW-0678">Repressor</keyword>
<comment type="similarity">
    <text evidence="1">Belongs to the Fur family.</text>
</comment>
<gene>
    <name evidence="8" type="ORF">E5351_03975</name>
</gene>
<evidence type="ECO:0000256" key="6">
    <source>
        <dbReference type="ARBA" id="ARBA00023163"/>
    </source>
</evidence>
<dbReference type="PANTHER" id="PTHR33202">
    <property type="entry name" value="ZINC UPTAKE REGULATION PROTEIN"/>
    <property type="match status" value="1"/>
</dbReference>
<dbReference type="GO" id="GO:0003700">
    <property type="term" value="F:DNA-binding transcription factor activity"/>
    <property type="evidence" value="ECO:0007669"/>
    <property type="project" value="InterPro"/>
</dbReference>
<dbReference type="GO" id="GO:0008270">
    <property type="term" value="F:zinc ion binding"/>
    <property type="evidence" value="ECO:0007669"/>
    <property type="project" value="TreeGrafter"/>
</dbReference>
<evidence type="ECO:0000313" key="8">
    <source>
        <dbReference type="EMBL" id="TGY15977.1"/>
    </source>
</evidence>
<sequence>MKATLEDQAHKLLHEHNLKVTKPRLQILTYLMSHHNHPTVETIYQAQKSVGLINKATIYNTLNTLVKVGIIMEIKNGDNSTHYDFFVKPHFHIICKNCGKIADVFYPNFDKIEDQMRKNAEEQTGFTTSASHLEIFGLCPKCQKKTKK</sequence>
<dbReference type="GO" id="GO:1900376">
    <property type="term" value="P:regulation of secondary metabolite biosynthetic process"/>
    <property type="evidence" value="ECO:0007669"/>
    <property type="project" value="TreeGrafter"/>
</dbReference>
<dbReference type="Pfam" id="PF01475">
    <property type="entry name" value="FUR"/>
    <property type="match status" value="1"/>
</dbReference>
<protein>
    <submittedName>
        <fullName evidence="8">Transcriptional repressor</fullName>
    </submittedName>
</protein>
<proteinExistence type="inferred from homology"/>
<evidence type="ECO:0000256" key="1">
    <source>
        <dbReference type="ARBA" id="ARBA00007957"/>
    </source>
</evidence>
<keyword evidence="4" id="KW-0805">Transcription regulation</keyword>
<keyword evidence="5" id="KW-0238">DNA-binding</keyword>
<dbReference type="SUPFAM" id="SSF46785">
    <property type="entry name" value="Winged helix' DNA-binding domain"/>
    <property type="match status" value="1"/>
</dbReference>
<feature type="binding site" evidence="7">
    <location>
        <position position="95"/>
    </location>
    <ligand>
        <name>Zn(2+)</name>
        <dbReference type="ChEBI" id="CHEBI:29105"/>
    </ligand>
</feature>
<dbReference type="RefSeq" id="WP_004045052.1">
    <property type="nucleotide sequence ID" value="NZ_AQFR02000003.1"/>
</dbReference>